<dbReference type="PANTHER" id="PTHR43712">
    <property type="entry name" value="PUTATIVE (AFU_ORTHOLOGUE AFUA_4G14580)-RELATED"/>
    <property type="match status" value="1"/>
</dbReference>
<dbReference type="Pfam" id="PF00891">
    <property type="entry name" value="Methyltransf_2"/>
    <property type="match status" value="1"/>
</dbReference>
<keyword evidence="2" id="KW-0808">Transferase</keyword>
<dbReference type="RefSeq" id="WP_220582034.1">
    <property type="nucleotide sequence ID" value="NZ_RKLT01000020.1"/>
</dbReference>
<dbReference type="Proteomes" id="UP001430455">
    <property type="component" value="Unassembled WGS sequence"/>
</dbReference>
<dbReference type="InterPro" id="IPR036390">
    <property type="entry name" value="WH_DNA-bd_sf"/>
</dbReference>
<dbReference type="InterPro" id="IPR029063">
    <property type="entry name" value="SAM-dependent_MTases_sf"/>
</dbReference>
<feature type="domain" description="O-methyltransferase C-terminal" evidence="4">
    <location>
        <begin position="111"/>
        <end position="323"/>
    </location>
</feature>
<protein>
    <recommendedName>
        <fullName evidence="8">Methyltransferase</fullName>
    </recommendedName>
</protein>
<comment type="caution">
    <text evidence="6">The sequence shown here is derived from an EMBL/GenBank/DDBJ whole genome shotgun (WGS) entry which is preliminary data.</text>
</comment>
<gene>
    <name evidence="6" type="ORF">EGH23_21440</name>
</gene>
<dbReference type="PANTHER" id="PTHR43712:SF2">
    <property type="entry name" value="O-METHYLTRANSFERASE CICE"/>
    <property type="match status" value="1"/>
</dbReference>
<evidence type="ECO:0000256" key="1">
    <source>
        <dbReference type="ARBA" id="ARBA00022603"/>
    </source>
</evidence>
<dbReference type="InterPro" id="IPR016461">
    <property type="entry name" value="COMT-like"/>
</dbReference>
<dbReference type="PROSITE" id="PS51683">
    <property type="entry name" value="SAM_OMT_II"/>
    <property type="match status" value="1"/>
</dbReference>
<dbReference type="InterPro" id="IPR001077">
    <property type="entry name" value="COMT_C"/>
</dbReference>
<dbReference type="Gene3D" id="3.40.50.150">
    <property type="entry name" value="Vaccinia Virus protein VP39"/>
    <property type="match status" value="1"/>
</dbReference>
<dbReference type="Pfam" id="PF08100">
    <property type="entry name" value="Dimerisation"/>
    <property type="match status" value="1"/>
</dbReference>
<reference evidence="6 7" key="1">
    <citation type="submission" date="2021-06" db="EMBL/GenBank/DDBJ databases">
        <title>Halomicroarcula sp. a new haloarchaeum isolated from saline soil.</title>
        <authorList>
            <person name="Duran-Viseras A."/>
            <person name="Sanchez-Porro C."/>
            <person name="Ventosa A."/>
        </authorList>
    </citation>
    <scope>NUCLEOTIDE SEQUENCE [LARGE SCALE GENOMIC DNA]</scope>
    <source>
        <strain evidence="6 7">F27</strain>
    </source>
</reference>
<name>A0AAW4PIZ3_9EURY</name>
<evidence type="ECO:0000313" key="7">
    <source>
        <dbReference type="Proteomes" id="UP001430455"/>
    </source>
</evidence>
<dbReference type="InterPro" id="IPR012967">
    <property type="entry name" value="COMT_dimerisation"/>
</dbReference>
<evidence type="ECO:0008006" key="8">
    <source>
        <dbReference type="Google" id="ProtNLM"/>
    </source>
</evidence>
<evidence type="ECO:0000313" key="6">
    <source>
        <dbReference type="EMBL" id="MBX0297446.1"/>
    </source>
</evidence>
<dbReference type="SUPFAM" id="SSF46785">
    <property type="entry name" value="Winged helix' DNA-binding domain"/>
    <property type="match status" value="1"/>
</dbReference>
<feature type="domain" description="O-methyltransferase dimerisation" evidence="5">
    <location>
        <begin position="13"/>
        <end position="89"/>
    </location>
</feature>
<evidence type="ECO:0000256" key="3">
    <source>
        <dbReference type="ARBA" id="ARBA00022691"/>
    </source>
</evidence>
<dbReference type="GO" id="GO:0046983">
    <property type="term" value="F:protein dimerization activity"/>
    <property type="evidence" value="ECO:0007669"/>
    <property type="project" value="InterPro"/>
</dbReference>
<evidence type="ECO:0000256" key="2">
    <source>
        <dbReference type="ARBA" id="ARBA00022679"/>
    </source>
</evidence>
<accession>A0AAW4PIZ3</accession>
<dbReference type="GO" id="GO:0032259">
    <property type="term" value="P:methylation"/>
    <property type="evidence" value="ECO:0007669"/>
    <property type="project" value="UniProtKB-KW"/>
</dbReference>
<sequence length="341" mass="37815">MPDHGPTPERILELGQGFWAAKALLSATTLGVFTEIDRNGPQTVEELERTVGLHPRSSRDFLDALVALDLLDREHYEYRNTPEAAAFLVEGKPASFVGWFEMVNDRLYPFWGDLETALQTGRPQNELEDAQTHPFEGVIYTDDEILEQFVGAMTSFSMAAADVIANEFPWADHDSVVDLGTSEGVVPKRIAEENDHVHAIGADLPRIERYFQEYVVESPAADRIEFRTVDFFADEALPAADVYILGHILHDWSHDETRAILSKVFDAVTPGGAVVVYGTMIDEERRKAALPLLMSLNMLIETPAGSDYTAGQCIEWLHQAGFEGGEATPLPGPETMVVARK</sequence>
<dbReference type="SUPFAM" id="SSF53335">
    <property type="entry name" value="S-adenosyl-L-methionine-dependent methyltransferases"/>
    <property type="match status" value="1"/>
</dbReference>
<keyword evidence="7" id="KW-1185">Reference proteome</keyword>
<dbReference type="AlphaFoldDB" id="A0AAW4PIZ3"/>
<dbReference type="GO" id="GO:0008171">
    <property type="term" value="F:O-methyltransferase activity"/>
    <property type="evidence" value="ECO:0007669"/>
    <property type="project" value="InterPro"/>
</dbReference>
<organism evidence="6 7">
    <name type="scientific">Haloarcula nitratireducens</name>
    <dbReference type="NCBI Taxonomy" id="2487749"/>
    <lineage>
        <taxon>Archaea</taxon>
        <taxon>Methanobacteriati</taxon>
        <taxon>Methanobacteriota</taxon>
        <taxon>Stenosarchaea group</taxon>
        <taxon>Halobacteria</taxon>
        <taxon>Halobacteriales</taxon>
        <taxon>Haloarculaceae</taxon>
        <taxon>Haloarcula</taxon>
    </lineage>
</organism>
<keyword evidence="1" id="KW-0489">Methyltransferase</keyword>
<dbReference type="InterPro" id="IPR036388">
    <property type="entry name" value="WH-like_DNA-bd_sf"/>
</dbReference>
<evidence type="ECO:0000259" key="5">
    <source>
        <dbReference type="Pfam" id="PF08100"/>
    </source>
</evidence>
<keyword evidence="3" id="KW-0949">S-adenosyl-L-methionine</keyword>
<dbReference type="EMBL" id="RKLT01000020">
    <property type="protein sequence ID" value="MBX0297446.1"/>
    <property type="molecule type" value="Genomic_DNA"/>
</dbReference>
<evidence type="ECO:0000259" key="4">
    <source>
        <dbReference type="Pfam" id="PF00891"/>
    </source>
</evidence>
<dbReference type="PIRSF" id="PIRSF005739">
    <property type="entry name" value="O-mtase"/>
    <property type="match status" value="1"/>
</dbReference>
<dbReference type="Gene3D" id="1.10.10.10">
    <property type="entry name" value="Winged helix-like DNA-binding domain superfamily/Winged helix DNA-binding domain"/>
    <property type="match status" value="1"/>
</dbReference>
<proteinExistence type="predicted"/>